<feature type="disulfide bond" evidence="6">
    <location>
        <begin position="145"/>
        <end position="162"/>
    </location>
</feature>
<evidence type="ECO:0000313" key="9">
    <source>
        <dbReference type="Proteomes" id="UP001458880"/>
    </source>
</evidence>
<dbReference type="InterPro" id="IPR000301">
    <property type="entry name" value="Tetraspanin_animals"/>
</dbReference>
<keyword evidence="5 7" id="KW-0472">Membrane</keyword>
<evidence type="ECO:0000256" key="1">
    <source>
        <dbReference type="ARBA" id="ARBA00004141"/>
    </source>
</evidence>
<keyword evidence="4 7" id="KW-1133">Transmembrane helix</keyword>
<feature type="transmembrane region" description="Helical" evidence="7">
    <location>
        <begin position="81"/>
        <end position="106"/>
    </location>
</feature>
<dbReference type="SUPFAM" id="SSF48652">
    <property type="entry name" value="Tetraspanin"/>
    <property type="match status" value="1"/>
</dbReference>
<dbReference type="Proteomes" id="UP001458880">
    <property type="component" value="Unassembled WGS sequence"/>
</dbReference>
<evidence type="ECO:0000256" key="5">
    <source>
        <dbReference type="ARBA" id="ARBA00023136"/>
    </source>
</evidence>
<evidence type="ECO:0000256" key="2">
    <source>
        <dbReference type="ARBA" id="ARBA00006840"/>
    </source>
</evidence>
<dbReference type="Gene3D" id="1.10.1450.10">
    <property type="entry name" value="Tetraspanin"/>
    <property type="match status" value="1"/>
</dbReference>
<dbReference type="EMBL" id="JASPKY010000055">
    <property type="protein sequence ID" value="KAK9744669.1"/>
    <property type="molecule type" value="Genomic_DNA"/>
</dbReference>
<feature type="transmembrane region" description="Helical" evidence="7">
    <location>
        <begin position="50"/>
        <end position="75"/>
    </location>
</feature>
<evidence type="ECO:0000256" key="3">
    <source>
        <dbReference type="ARBA" id="ARBA00022692"/>
    </source>
</evidence>
<evidence type="ECO:0000256" key="4">
    <source>
        <dbReference type="ARBA" id="ARBA00022989"/>
    </source>
</evidence>
<dbReference type="PANTHER" id="PTHR19282:SF273">
    <property type="entry name" value="TETRASPANIN"/>
    <property type="match status" value="1"/>
</dbReference>
<comment type="subcellular location">
    <subcellularLocation>
        <location evidence="1 7">Membrane</location>
        <topology evidence="1 7">Multi-pass membrane protein</topology>
    </subcellularLocation>
</comment>
<dbReference type="CDD" id="cd03127">
    <property type="entry name" value="tetraspanin_LEL"/>
    <property type="match status" value="1"/>
</dbReference>
<keyword evidence="9" id="KW-1185">Reference proteome</keyword>
<accession>A0AAW1MEJ2</accession>
<dbReference type="Pfam" id="PF00335">
    <property type="entry name" value="Tetraspanin"/>
    <property type="match status" value="1"/>
</dbReference>
<feature type="transmembrane region" description="Helical" evidence="7">
    <location>
        <begin position="12"/>
        <end position="38"/>
    </location>
</feature>
<keyword evidence="3 7" id="KW-0812">Transmembrane</keyword>
<proteinExistence type="inferred from homology"/>
<dbReference type="InterPro" id="IPR008952">
    <property type="entry name" value="Tetraspanin_EC2_sf"/>
</dbReference>
<keyword evidence="6" id="KW-1015">Disulfide bond</keyword>
<name>A0AAW1MEJ2_POPJA</name>
<dbReference type="PROSITE" id="PS00421">
    <property type="entry name" value="TM4_1"/>
    <property type="match status" value="1"/>
</dbReference>
<protein>
    <recommendedName>
        <fullName evidence="7">Tetraspanin</fullName>
    </recommendedName>
</protein>
<sequence length="237" mass="25807">METCGMNCVKYTLFIFNLIFAISGLGIIIAGALVLSNVGDIYNFVENKMIAPPVVLIVTGTIVFLVAFLGCFGAIRESYNILIAFAVGLLVIFIVELAVGIAAACYNAEFQDGLKSALRKSMDRYDNVDADKQAWDNVQQKFMCCGVDGPENWQGKQIPSSCCREKINTVEIVSATCSIYQTGKNYLSSDGCYDKIKMKIESNTKCLIGVGIGIAFIEIIGIILACWLATTVREGEK</sequence>
<dbReference type="PIRSF" id="PIRSF002419">
    <property type="entry name" value="Tetraspanin"/>
    <property type="match status" value="1"/>
</dbReference>
<organism evidence="8 9">
    <name type="scientific">Popillia japonica</name>
    <name type="common">Japanese beetle</name>
    <dbReference type="NCBI Taxonomy" id="7064"/>
    <lineage>
        <taxon>Eukaryota</taxon>
        <taxon>Metazoa</taxon>
        <taxon>Ecdysozoa</taxon>
        <taxon>Arthropoda</taxon>
        <taxon>Hexapoda</taxon>
        <taxon>Insecta</taxon>
        <taxon>Pterygota</taxon>
        <taxon>Neoptera</taxon>
        <taxon>Endopterygota</taxon>
        <taxon>Coleoptera</taxon>
        <taxon>Polyphaga</taxon>
        <taxon>Scarabaeiformia</taxon>
        <taxon>Scarabaeidae</taxon>
        <taxon>Rutelinae</taxon>
        <taxon>Popillia</taxon>
    </lineage>
</organism>
<evidence type="ECO:0000256" key="6">
    <source>
        <dbReference type="PIRSR" id="PIRSR002419-1"/>
    </source>
</evidence>
<dbReference type="InterPro" id="IPR018499">
    <property type="entry name" value="Tetraspanin/Peripherin"/>
</dbReference>
<gene>
    <name evidence="8" type="ORF">QE152_g7520</name>
</gene>
<dbReference type="AlphaFoldDB" id="A0AAW1MEJ2"/>
<dbReference type="GO" id="GO:0005886">
    <property type="term" value="C:plasma membrane"/>
    <property type="evidence" value="ECO:0007669"/>
    <property type="project" value="TreeGrafter"/>
</dbReference>
<dbReference type="PRINTS" id="PR00259">
    <property type="entry name" value="TMFOUR"/>
</dbReference>
<comment type="caution">
    <text evidence="8">The sequence shown here is derived from an EMBL/GenBank/DDBJ whole genome shotgun (WGS) entry which is preliminary data.</text>
</comment>
<dbReference type="InterPro" id="IPR018503">
    <property type="entry name" value="Tetraspanin_CS"/>
</dbReference>
<feature type="transmembrane region" description="Helical" evidence="7">
    <location>
        <begin position="206"/>
        <end position="230"/>
    </location>
</feature>
<dbReference type="PANTHER" id="PTHR19282">
    <property type="entry name" value="TETRASPANIN"/>
    <property type="match status" value="1"/>
</dbReference>
<reference evidence="8 9" key="1">
    <citation type="journal article" date="2024" name="BMC Genomics">
        <title>De novo assembly and annotation of Popillia japonica's genome with initial clues to its potential as an invasive pest.</title>
        <authorList>
            <person name="Cucini C."/>
            <person name="Boschi S."/>
            <person name="Funari R."/>
            <person name="Cardaioli E."/>
            <person name="Iannotti N."/>
            <person name="Marturano G."/>
            <person name="Paoli F."/>
            <person name="Bruttini M."/>
            <person name="Carapelli A."/>
            <person name="Frati F."/>
            <person name="Nardi F."/>
        </authorList>
    </citation>
    <scope>NUCLEOTIDE SEQUENCE [LARGE SCALE GENOMIC DNA]</scope>
    <source>
        <strain evidence="8">DMR45628</strain>
    </source>
</reference>
<comment type="similarity">
    <text evidence="2 7">Belongs to the tetraspanin (TM4SF) family.</text>
</comment>
<evidence type="ECO:0000256" key="7">
    <source>
        <dbReference type="RuleBase" id="RU361218"/>
    </source>
</evidence>
<evidence type="ECO:0000313" key="8">
    <source>
        <dbReference type="EMBL" id="KAK9744669.1"/>
    </source>
</evidence>